<evidence type="ECO:0000313" key="3">
    <source>
        <dbReference type="Proteomes" id="UP001646157"/>
    </source>
</evidence>
<gene>
    <name evidence="2" type="ORF">JOC86_002341</name>
</gene>
<dbReference type="RefSeq" id="WP_205172475.1">
    <property type="nucleotide sequence ID" value="NZ_JAFBDZ010000002.1"/>
</dbReference>
<comment type="caution">
    <text evidence="2">The sequence shown here is derived from an EMBL/GenBank/DDBJ whole genome shotgun (WGS) entry which is preliminary data.</text>
</comment>
<dbReference type="EMBL" id="JAFBDZ010000002">
    <property type="protein sequence ID" value="MBM7585799.1"/>
    <property type="molecule type" value="Genomic_DNA"/>
</dbReference>
<dbReference type="InterPro" id="IPR045633">
    <property type="entry name" value="DUF6414"/>
</dbReference>
<reference evidence="2 3" key="1">
    <citation type="submission" date="2021-01" db="EMBL/GenBank/DDBJ databases">
        <title>Genomic Encyclopedia of Type Strains, Phase IV (KMG-IV): sequencing the most valuable type-strain genomes for metagenomic binning, comparative biology and taxonomic classification.</title>
        <authorList>
            <person name="Goeker M."/>
        </authorList>
    </citation>
    <scope>NUCLEOTIDE SEQUENCE [LARGE SCALE GENOMIC DNA]</scope>
    <source>
        <strain evidence="2 3">DSM 24834</strain>
    </source>
</reference>
<keyword evidence="3" id="KW-1185">Reference proteome</keyword>
<dbReference type="Pfam" id="PF19952">
    <property type="entry name" value="DUF6414"/>
    <property type="match status" value="1"/>
</dbReference>
<sequence>MKEIIYLDTGILHSYIAQHNDGLPTATSNERGEEIQDTNEEANGFQSRTSFEAKLKSGKFEIPVLLKTPEGEFKVVIQPGKFATEKSVMTQIESGKEIISKQLHDNALEAFVTQLEDEGKMHEIASGEMEGKMVKVKSNFKIIDFKYLKKIIQPQTLIDFMFMQTDKEMQSLIKEIDSTPNKQERTRQKALINQEQSKMDKIKKDKKEEFEKIEKSINYLIDILPMESFIVIGNAIAPLKNEYLREKANELMFKYGGASSSLTVTLVGKVTKKITDTNMPEFNKDPFFEIPAILNSVLSPLGIIKKGDLIISPIAIYFE</sequence>
<dbReference type="Proteomes" id="UP001646157">
    <property type="component" value="Unassembled WGS sequence"/>
</dbReference>
<name>A0ABS2NDH6_9BACI</name>
<organism evidence="2 3">
    <name type="scientific">Rossellomorea pakistanensis</name>
    <dbReference type="NCBI Taxonomy" id="992288"/>
    <lineage>
        <taxon>Bacteria</taxon>
        <taxon>Bacillati</taxon>
        <taxon>Bacillota</taxon>
        <taxon>Bacilli</taxon>
        <taxon>Bacillales</taxon>
        <taxon>Bacillaceae</taxon>
        <taxon>Rossellomorea</taxon>
    </lineage>
</organism>
<evidence type="ECO:0000313" key="2">
    <source>
        <dbReference type="EMBL" id="MBM7585799.1"/>
    </source>
</evidence>
<evidence type="ECO:0000256" key="1">
    <source>
        <dbReference type="SAM" id="MobiDB-lite"/>
    </source>
</evidence>
<accession>A0ABS2NDH6</accession>
<feature type="region of interest" description="Disordered" evidence="1">
    <location>
        <begin position="23"/>
        <end position="44"/>
    </location>
</feature>
<protein>
    <submittedName>
        <fullName evidence="2">Uncharacterized protein</fullName>
    </submittedName>
</protein>
<proteinExistence type="predicted"/>